<dbReference type="Proteomes" id="UP000314294">
    <property type="component" value="Unassembled WGS sequence"/>
</dbReference>
<dbReference type="AlphaFoldDB" id="A0A4Z2FCN1"/>
<proteinExistence type="predicted"/>
<accession>A0A4Z2FCN1</accession>
<evidence type="ECO:0000313" key="2">
    <source>
        <dbReference type="EMBL" id="TNN38675.1"/>
    </source>
</evidence>
<reference evidence="2 3" key="1">
    <citation type="submission" date="2019-03" db="EMBL/GenBank/DDBJ databases">
        <title>First draft genome of Liparis tanakae, snailfish: a comprehensive survey of snailfish specific genes.</title>
        <authorList>
            <person name="Kim W."/>
            <person name="Song I."/>
            <person name="Jeong J.-H."/>
            <person name="Kim D."/>
            <person name="Kim S."/>
            <person name="Ryu S."/>
            <person name="Song J.Y."/>
            <person name="Lee S.K."/>
        </authorList>
    </citation>
    <scope>NUCLEOTIDE SEQUENCE [LARGE SCALE GENOMIC DNA]</scope>
    <source>
        <tissue evidence="2">Muscle</tissue>
    </source>
</reference>
<evidence type="ECO:0000256" key="1">
    <source>
        <dbReference type="SAM" id="MobiDB-lite"/>
    </source>
</evidence>
<organism evidence="2 3">
    <name type="scientific">Liparis tanakae</name>
    <name type="common">Tanaka's snailfish</name>
    <dbReference type="NCBI Taxonomy" id="230148"/>
    <lineage>
        <taxon>Eukaryota</taxon>
        <taxon>Metazoa</taxon>
        <taxon>Chordata</taxon>
        <taxon>Craniata</taxon>
        <taxon>Vertebrata</taxon>
        <taxon>Euteleostomi</taxon>
        <taxon>Actinopterygii</taxon>
        <taxon>Neopterygii</taxon>
        <taxon>Teleostei</taxon>
        <taxon>Neoteleostei</taxon>
        <taxon>Acanthomorphata</taxon>
        <taxon>Eupercaria</taxon>
        <taxon>Perciformes</taxon>
        <taxon>Cottioidei</taxon>
        <taxon>Cottales</taxon>
        <taxon>Liparidae</taxon>
        <taxon>Liparis</taxon>
    </lineage>
</organism>
<gene>
    <name evidence="2" type="ORF">EYF80_051165</name>
</gene>
<keyword evidence="3" id="KW-1185">Reference proteome</keyword>
<feature type="region of interest" description="Disordered" evidence="1">
    <location>
        <begin position="1"/>
        <end position="29"/>
    </location>
</feature>
<feature type="region of interest" description="Disordered" evidence="1">
    <location>
        <begin position="72"/>
        <end position="95"/>
    </location>
</feature>
<name>A0A4Z2FCN1_9TELE</name>
<feature type="compositionally biased region" description="Basic residues" evidence="1">
    <location>
        <begin position="77"/>
        <end position="95"/>
    </location>
</feature>
<protein>
    <submittedName>
        <fullName evidence="2">Uncharacterized protein</fullName>
    </submittedName>
</protein>
<feature type="compositionally biased region" description="Basic and acidic residues" evidence="1">
    <location>
        <begin position="116"/>
        <end position="142"/>
    </location>
</feature>
<feature type="region of interest" description="Disordered" evidence="1">
    <location>
        <begin position="114"/>
        <end position="176"/>
    </location>
</feature>
<dbReference type="EMBL" id="SRLO01001351">
    <property type="protein sequence ID" value="TNN38675.1"/>
    <property type="molecule type" value="Genomic_DNA"/>
</dbReference>
<sequence>METTTDMSLGTNLQLSTDTSPSSPGRAASTQPVQDLCLRTSFQLAVLCLSSVLSLDLKASELEISVVIKEKHMRSGEKRKKERKKERRAAGKSKRPLRFGKGWRDVVFILPPGSLHAHDNLGEEREEERREEKRGRERRRSENPPLGPRGVLQTRNGEPESRGVPRNPCVSNQGTVSRGWRSRDIFVVRLLTVGYRVHDKHNNNNTTTQQHKQSIYLGVREASNGDRRVL</sequence>
<comment type="caution">
    <text evidence="2">The sequence shown here is derived from an EMBL/GenBank/DDBJ whole genome shotgun (WGS) entry which is preliminary data.</text>
</comment>
<evidence type="ECO:0000313" key="3">
    <source>
        <dbReference type="Proteomes" id="UP000314294"/>
    </source>
</evidence>